<accession>A0A1B6NY78</accession>
<name>A0A1B6NY78_9ZZZZ</name>
<evidence type="ECO:0000313" key="1">
    <source>
        <dbReference type="EMBL" id="KTF08338.1"/>
    </source>
</evidence>
<dbReference type="EMBL" id="AYSL01000016">
    <property type="protein sequence ID" value="KTF08338.1"/>
    <property type="molecule type" value="Genomic_DNA"/>
</dbReference>
<sequence>ARVDDAYGDKNLMCSCPSIENYM</sequence>
<gene>
    <name evidence="1" type="ORF">MGSAQ_000166</name>
</gene>
<feature type="non-terminal residue" evidence="1">
    <location>
        <position position="1"/>
    </location>
</feature>
<reference evidence="1" key="1">
    <citation type="submission" date="2013-11" db="EMBL/GenBank/DDBJ databases">
        <title>Microbial diversity, functional groups and degradation webs in Northern and Southern Mediterranean and Red Sea marine crude oil polluted sites.</title>
        <authorList>
            <person name="Daffonchio D."/>
            <person name="Mapelli F."/>
            <person name="Ferrer M."/>
            <person name="Richter M."/>
            <person name="Cherif A."/>
            <person name="Malkawi H.I."/>
            <person name="Yakimov M.M."/>
            <person name="Abdel-Fattah Y.R."/>
            <person name="Blaghen M."/>
            <person name="Golyshin P.N."/>
            <person name="Kalogerakis N."/>
            <person name="Boon N."/>
            <person name="Magagnini M."/>
            <person name="Fava F."/>
        </authorList>
    </citation>
    <scope>NUCLEOTIDE SEQUENCE</scope>
</reference>
<protein>
    <recommendedName>
        <fullName evidence="2">Glycine dehydrogenase (aminomethyl-transferring)</fullName>
    </recommendedName>
</protein>
<dbReference type="AlphaFoldDB" id="A0A1B6NY78"/>
<comment type="caution">
    <text evidence="1">The sequence shown here is derived from an EMBL/GenBank/DDBJ whole genome shotgun (WGS) entry which is preliminary data.</text>
</comment>
<evidence type="ECO:0008006" key="2">
    <source>
        <dbReference type="Google" id="ProtNLM"/>
    </source>
</evidence>
<proteinExistence type="predicted"/>
<organism evidence="1">
    <name type="scientific">marine sediment metagenome</name>
    <dbReference type="NCBI Taxonomy" id="412755"/>
    <lineage>
        <taxon>unclassified sequences</taxon>
        <taxon>metagenomes</taxon>
        <taxon>ecological metagenomes</taxon>
    </lineage>
</organism>